<dbReference type="NCBIfam" id="TIGR00254">
    <property type="entry name" value="GGDEF"/>
    <property type="match status" value="1"/>
</dbReference>
<dbReference type="PROSITE" id="PS50887">
    <property type="entry name" value="GGDEF"/>
    <property type="match status" value="1"/>
</dbReference>
<accession>A0ABQ1KAV8</accession>
<evidence type="ECO:0000313" key="4">
    <source>
        <dbReference type="EMBL" id="GGB89914.1"/>
    </source>
</evidence>
<dbReference type="InterPro" id="IPR043128">
    <property type="entry name" value="Rev_trsase/Diguanyl_cyclase"/>
</dbReference>
<dbReference type="SMART" id="SM00267">
    <property type="entry name" value="GGDEF"/>
    <property type="match status" value="1"/>
</dbReference>
<dbReference type="PANTHER" id="PTHR45138">
    <property type="entry name" value="REGULATORY COMPONENTS OF SENSORY TRANSDUCTION SYSTEM"/>
    <property type="match status" value="1"/>
</dbReference>
<dbReference type="EC" id="2.7.7.65" evidence="1"/>
<evidence type="ECO:0000313" key="5">
    <source>
        <dbReference type="Proteomes" id="UP000629025"/>
    </source>
</evidence>
<dbReference type="CDD" id="cd01949">
    <property type="entry name" value="GGDEF"/>
    <property type="match status" value="1"/>
</dbReference>
<dbReference type="Gene3D" id="3.30.70.270">
    <property type="match status" value="1"/>
</dbReference>
<organism evidence="4 5">
    <name type="scientific">Marinobacterium zhoushanense</name>
    <dbReference type="NCBI Taxonomy" id="1679163"/>
    <lineage>
        <taxon>Bacteria</taxon>
        <taxon>Pseudomonadati</taxon>
        <taxon>Pseudomonadota</taxon>
        <taxon>Gammaproteobacteria</taxon>
        <taxon>Oceanospirillales</taxon>
        <taxon>Oceanospirillaceae</taxon>
        <taxon>Marinobacterium</taxon>
    </lineage>
</organism>
<feature type="coiled-coil region" evidence="2">
    <location>
        <begin position="152"/>
        <end position="179"/>
    </location>
</feature>
<evidence type="ECO:0000259" key="3">
    <source>
        <dbReference type="PROSITE" id="PS50887"/>
    </source>
</evidence>
<protein>
    <recommendedName>
        <fullName evidence="1">diguanylate cyclase</fullName>
        <ecNumber evidence="1">2.7.7.65</ecNumber>
    </recommendedName>
</protein>
<dbReference type="InterPro" id="IPR050469">
    <property type="entry name" value="Diguanylate_Cyclase"/>
</dbReference>
<dbReference type="PANTHER" id="PTHR45138:SF2">
    <property type="entry name" value="DIGUANYLATE CYCLASE VDCA"/>
    <property type="match status" value="1"/>
</dbReference>
<proteinExistence type="predicted"/>
<evidence type="ECO:0000256" key="2">
    <source>
        <dbReference type="SAM" id="Coils"/>
    </source>
</evidence>
<dbReference type="Proteomes" id="UP000629025">
    <property type="component" value="Unassembled WGS sequence"/>
</dbReference>
<reference evidence="5" key="1">
    <citation type="journal article" date="2019" name="Int. J. Syst. Evol. Microbiol.">
        <title>The Global Catalogue of Microorganisms (GCM) 10K type strain sequencing project: providing services to taxonomists for standard genome sequencing and annotation.</title>
        <authorList>
            <consortium name="The Broad Institute Genomics Platform"/>
            <consortium name="The Broad Institute Genome Sequencing Center for Infectious Disease"/>
            <person name="Wu L."/>
            <person name="Ma J."/>
        </authorList>
    </citation>
    <scope>NUCLEOTIDE SEQUENCE [LARGE SCALE GENOMIC DNA]</scope>
    <source>
        <strain evidence="5">CGMCC 1.15341</strain>
    </source>
</reference>
<dbReference type="EMBL" id="BMIJ01000003">
    <property type="protein sequence ID" value="GGB89914.1"/>
    <property type="molecule type" value="Genomic_DNA"/>
</dbReference>
<keyword evidence="2" id="KW-0175">Coiled coil</keyword>
<gene>
    <name evidence="4" type="ORF">GCM10011352_14920</name>
</gene>
<comment type="caution">
    <text evidence="4">The sequence shown here is derived from an EMBL/GenBank/DDBJ whole genome shotgun (WGS) entry which is preliminary data.</text>
</comment>
<dbReference type="InterPro" id="IPR000160">
    <property type="entry name" value="GGDEF_dom"/>
</dbReference>
<dbReference type="InterPro" id="IPR029787">
    <property type="entry name" value="Nucleotide_cyclase"/>
</dbReference>
<evidence type="ECO:0000256" key="1">
    <source>
        <dbReference type="ARBA" id="ARBA00012528"/>
    </source>
</evidence>
<dbReference type="Pfam" id="PF00990">
    <property type="entry name" value="GGDEF"/>
    <property type="match status" value="1"/>
</dbReference>
<sequence>MKYKETPSQAADYLRQAVPLMVRNRIPPNPLNYALWYAYVSNQLPELNVALDSTLKTYGTCPNLLSEQLFRKHLVSDDAKDTEEIHNGLVNLVNTLHEQASVAWEQTDSYSAVLRESLEALTDFNLTDTDALPLESIIRTLSLKTEAINDATRLFQQQIDAAQSEIAALKQELHQTRQDASVDVLTDLFNRRVFDTELEQLMQLGSLQELSLILLDVDHFKRFNDTYGHLMGDKVLQYVGRILKDECAEPLIPVRFGGEEFAVIAPGLGKDATKAIAERLRKRIEAIRIRQKSSGSVISSITASFGITCLRSNDDHSTLIERADQALYQAKLQGRNRVCSDSDGQ</sequence>
<dbReference type="SUPFAM" id="SSF55073">
    <property type="entry name" value="Nucleotide cyclase"/>
    <property type="match status" value="1"/>
</dbReference>
<dbReference type="RefSeq" id="WP_188746914.1">
    <property type="nucleotide sequence ID" value="NZ_BMIJ01000003.1"/>
</dbReference>
<keyword evidence="5" id="KW-1185">Reference proteome</keyword>
<feature type="domain" description="GGDEF" evidence="3">
    <location>
        <begin position="208"/>
        <end position="343"/>
    </location>
</feature>
<name>A0ABQ1KAV8_9GAMM</name>